<dbReference type="GO" id="GO:0016740">
    <property type="term" value="F:transferase activity"/>
    <property type="evidence" value="ECO:0007669"/>
    <property type="project" value="UniProtKB-KW"/>
</dbReference>
<sequence length="409" mass="42854">MDRAGALQGLKVVDLTRVLAGPLCTQILADHGADVIKVEPPAGDETRKLAPPYTPSRQAAYFSALNRGKQSIRLDLSGPEGQDVLHALLSDADVLVENFVPGTLERWGLGYEAVLAARYPRLVLCSISGFGADGPLGGLPGYDAVLQAMCGIMSVNGSPEAGGTKVGIPVVDHLTGYVALSGILMALQARARDGRGQRVEATLYDTAISLLLPHAANWISSGECPQPLGNAHPNIVPYDRFQAADGALFIGILNDGQFGRFCDVIGQPALALDARFCGNSQRLAHRQALYACIAAAISAQPAQFWAEALMRAGVPAGAVNSVAAALNHPHTAHRQLLVRRGRYTGIRSPVRLLGTPACPGGPPPDLDQDRAAILAGLGLAEASALGASPPVQAHRSTLRMREGHITTPL</sequence>
<dbReference type="Pfam" id="PF02515">
    <property type="entry name" value="CoA_transf_3"/>
    <property type="match status" value="1"/>
</dbReference>
<protein>
    <submittedName>
        <fullName evidence="2">CoA transferase</fullName>
    </submittedName>
</protein>
<accession>A0ABT2PLC9</accession>
<dbReference type="Proteomes" id="UP001525968">
    <property type="component" value="Unassembled WGS sequence"/>
</dbReference>
<dbReference type="SUPFAM" id="SSF89796">
    <property type="entry name" value="CoA-transferase family III (CaiB/BaiF)"/>
    <property type="match status" value="1"/>
</dbReference>
<name>A0ABT2PLC9_9BURK</name>
<proteinExistence type="predicted"/>
<gene>
    <name evidence="2" type="ORF">N0K08_08525</name>
</gene>
<dbReference type="InterPro" id="IPR044855">
    <property type="entry name" value="CoA-Trfase_III_dom3_sf"/>
</dbReference>
<organism evidence="2 3">
    <name type="scientific">Acidovorax bellezanensis</name>
    <dbReference type="NCBI Taxonomy" id="2976702"/>
    <lineage>
        <taxon>Bacteria</taxon>
        <taxon>Pseudomonadati</taxon>
        <taxon>Pseudomonadota</taxon>
        <taxon>Betaproteobacteria</taxon>
        <taxon>Burkholderiales</taxon>
        <taxon>Comamonadaceae</taxon>
        <taxon>Acidovorax</taxon>
    </lineage>
</organism>
<dbReference type="InterPro" id="IPR023606">
    <property type="entry name" value="CoA-Trfase_III_dom_1_sf"/>
</dbReference>
<evidence type="ECO:0000256" key="1">
    <source>
        <dbReference type="ARBA" id="ARBA00022679"/>
    </source>
</evidence>
<dbReference type="InterPro" id="IPR003673">
    <property type="entry name" value="CoA-Trfase_fam_III"/>
</dbReference>
<keyword evidence="1 2" id="KW-0808">Transferase</keyword>
<dbReference type="RefSeq" id="WP_261499788.1">
    <property type="nucleotide sequence ID" value="NZ_JAODYH010000004.1"/>
</dbReference>
<keyword evidence="3" id="KW-1185">Reference proteome</keyword>
<dbReference type="EMBL" id="JAODYH010000004">
    <property type="protein sequence ID" value="MCT9810676.1"/>
    <property type="molecule type" value="Genomic_DNA"/>
</dbReference>
<reference evidence="2 3" key="1">
    <citation type="submission" date="2022-09" db="EMBL/GenBank/DDBJ databases">
        <title>Draft genome of isolate Be4.</title>
        <authorList>
            <person name="Sanchez-Castro I."/>
            <person name="Martinez-Rodriguez P."/>
            <person name="Descostes M."/>
            <person name="Merroun M."/>
        </authorList>
    </citation>
    <scope>NUCLEOTIDE SEQUENCE [LARGE SCALE GENOMIC DNA]</scope>
    <source>
        <strain evidence="2 3">Be4</strain>
    </source>
</reference>
<comment type="caution">
    <text evidence="2">The sequence shown here is derived from an EMBL/GenBank/DDBJ whole genome shotgun (WGS) entry which is preliminary data.</text>
</comment>
<evidence type="ECO:0000313" key="2">
    <source>
        <dbReference type="EMBL" id="MCT9810676.1"/>
    </source>
</evidence>
<dbReference type="Gene3D" id="3.40.50.10540">
    <property type="entry name" value="Crotonobetainyl-coa:carnitine coa-transferase, domain 1"/>
    <property type="match status" value="1"/>
</dbReference>
<dbReference type="Gene3D" id="3.30.1540.10">
    <property type="entry name" value="formyl-coa transferase, domain 3"/>
    <property type="match status" value="1"/>
</dbReference>
<dbReference type="PANTHER" id="PTHR48207">
    <property type="entry name" value="SUCCINATE--HYDROXYMETHYLGLUTARATE COA-TRANSFERASE"/>
    <property type="match status" value="1"/>
</dbReference>
<evidence type="ECO:0000313" key="3">
    <source>
        <dbReference type="Proteomes" id="UP001525968"/>
    </source>
</evidence>
<dbReference type="PANTHER" id="PTHR48207:SF3">
    <property type="entry name" value="SUCCINATE--HYDROXYMETHYLGLUTARATE COA-TRANSFERASE"/>
    <property type="match status" value="1"/>
</dbReference>
<dbReference type="InterPro" id="IPR050483">
    <property type="entry name" value="CoA-transferase_III_domain"/>
</dbReference>